<name>X1T9E1_9ZZZZ</name>
<evidence type="ECO:0000313" key="1">
    <source>
        <dbReference type="EMBL" id="GAJ01919.1"/>
    </source>
</evidence>
<feature type="non-terminal residue" evidence="1">
    <location>
        <position position="1"/>
    </location>
</feature>
<organism evidence="1">
    <name type="scientific">marine sediment metagenome</name>
    <dbReference type="NCBI Taxonomy" id="412755"/>
    <lineage>
        <taxon>unclassified sequences</taxon>
        <taxon>metagenomes</taxon>
        <taxon>ecological metagenomes</taxon>
    </lineage>
</organism>
<comment type="caution">
    <text evidence="1">The sequence shown here is derived from an EMBL/GenBank/DDBJ whole genome shotgun (WGS) entry which is preliminary data.</text>
</comment>
<proteinExistence type="predicted"/>
<accession>X1T9E1</accession>
<dbReference type="AlphaFoldDB" id="X1T9E1"/>
<gene>
    <name evidence="1" type="ORF">S12H4_33994</name>
</gene>
<reference evidence="1" key="1">
    <citation type="journal article" date="2014" name="Front. Microbiol.">
        <title>High frequency of phylogenetically diverse reductive dehalogenase-homologous genes in deep subseafloor sedimentary metagenomes.</title>
        <authorList>
            <person name="Kawai M."/>
            <person name="Futagami T."/>
            <person name="Toyoda A."/>
            <person name="Takaki Y."/>
            <person name="Nishi S."/>
            <person name="Hori S."/>
            <person name="Arai W."/>
            <person name="Tsubouchi T."/>
            <person name="Morono Y."/>
            <person name="Uchiyama I."/>
            <person name="Ito T."/>
            <person name="Fujiyama A."/>
            <person name="Inagaki F."/>
            <person name="Takami H."/>
        </authorList>
    </citation>
    <scope>NUCLEOTIDE SEQUENCE</scope>
    <source>
        <strain evidence="1">Expedition CK06-06</strain>
    </source>
</reference>
<protein>
    <recommendedName>
        <fullName evidence="2">F5/8 type C domain-containing protein</fullName>
    </recommendedName>
</protein>
<evidence type="ECO:0008006" key="2">
    <source>
        <dbReference type="Google" id="ProtNLM"/>
    </source>
</evidence>
<sequence>GVVSCSFPCIQRYKLITTPATWVSPTSHIAPDDEWSNPEETYDGDIDTRGLVGINPGRWSSYLILIVNEQYIDKVRFYARYVSPGIDKIDVAVYYEGDWHDVYEGIFADREWVEKSIPDGIELVSKARVRFYNSRTIRYAASLHEFMLNTSGETAQEGIYFDTHAIIPYLPQAPYIVPAGATFLVRVYNDEEAIHNMSVSLAGYLQSKV</sequence>
<dbReference type="EMBL" id="BARW01020079">
    <property type="protein sequence ID" value="GAJ01919.1"/>
    <property type="molecule type" value="Genomic_DNA"/>
</dbReference>